<dbReference type="Pfam" id="PF12729">
    <property type="entry name" value="4HB_MCP_1"/>
    <property type="match status" value="1"/>
</dbReference>
<dbReference type="PANTHER" id="PTHR32089">
    <property type="entry name" value="METHYL-ACCEPTING CHEMOTAXIS PROTEIN MCPB"/>
    <property type="match status" value="1"/>
</dbReference>
<dbReference type="PRINTS" id="PR00260">
    <property type="entry name" value="CHEMTRNSDUCR"/>
</dbReference>
<keyword evidence="11" id="KW-1185">Reference proteome</keyword>
<gene>
    <name evidence="10" type="ORF">CCC_03337</name>
</gene>
<feature type="domain" description="T-SNARE coiled-coil homology" evidence="8">
    <location>
        <begin position="465"/>
        <end position="519"/>
    </location>
</feature>
<evidence type="ECO:0000313" key="10">
    <source>
        <dbReference type="EMBL" id="KIL99119.1"/>
    </source>
</evidence>
<dbReference type="STRING" id="272627.CCC_03337"/>
<dbReference type="GO" id="GO:0007165">
    <property type="term" value="P:signal transduction"/>
    <property type="evidence" value="ECO:0007669"/>
    <property type="project" value="UniProtKB-KW"/>
</dbReference>
<accession>A0A0C2YHD7</accession>
<dbReference type="AlphaFoldDB" id="A0A0C2YHD7"/>
<keyword evidence="6" id="KW-1133">Transmembrane helix</keyword>
<dbReference type="InterPro" id="IPR000727">
    <property type="entry name" value="T_SNARE_dom"/>
</dbReference>
<dbReference type="InterPro" id="IPR004089">
    <property type="entry name" value="MCPsignal_dom"/>
</dbReference>
<dbReference type="InterPro" id="IPR003660">
    <property type="entry name" value="HAMP_dom"/>
</dbReference>
<keyword evidence="6" id="KW-0812">Transmembrane</keyword>
<dbReference type="Proteomes" id="UP000031971">
    <property type="component" value="Unassembled WGS sequence"/>
</dbReference>
<keyword evidence="2" id="KW-1003">Cell membrane</keyword>
<dbReference type="GO" id="GO:0004888">
    <property type="term" value="F:transmembrane signaling receptor activity"/>
    <property type="evidence" value="ECO:0007669"/>
    <property type="project" value="InterPro"/>
</dbReference>
<evidence type="ECO:0000313" key="11">
    <source>
        <dbReference type="Proteomes" id="UP000031971"/>
    </source>
</evidence>
<feature type="transmembrane region" description="Helical" evidence="6">
    <location>
        <begin position="12"/>
        <end position="33"/>
    </location>
</feature>
<name>A0A0C2YHD7_PARME</name>
<dbReference type="PROSITE" id="PS50885">
    <property type="entry name" value="HAMP"/>
    <property type="match status" value="1"/>
</dbReference>
<dbReference type="Pfam" id="PF00672">
    <property type="entry name" value="HAMP"/>
    <property type="match status" value="1"/>
</dbReference>
<dbReference type="GO" id="GO:0006935">
    <property type="term" value="P:chemotaxis"/>
    <property type="evidence" value="ECO:0007669"/>
    <property type="project" value="InterPro"/>
</dbReference>
<dbReference type="PANTHER" id="PTHR32089:SF112">
    <property type="entry name" value="LYSOZYME-LIKE PROTEIN-RELATED"/>
    <property type="match status" value="1"/>
</dbReference>
<keyword evidence="3 5" id="KW-0807">Transducer</keyword>
<sequence>MLTNLRISARLSVLTVLMVAVVAVVAGVGLSGIGGIHDRMKSMYDDRVVCLGQLSTILDSMYRMRQNVLFAMAQETEAERAPNIAAIAKHDAAVDKEWKDYIGTTLTPEEKVLADRLSLQIAAYREIRGRLFTALKAGNRDQAKAIVETEGSKSFADMTETLRALLDLQVRVSKEEFSAAEDSYAVSKTWALAVGLIGALLGVVLTLVIGRSISVPVAESIRVMERLAQDDTSVEVSGQDRKDEVGDIARSVQVFKQNALDKKRLEAESEAAKAKAFADHKAEMNRLAGEFESGVSHVVDNVAGASDELEHTAQTMSALAGQVSAQAAAVAAASEQAAANVQTVAAATEELSSSVSEIGRQVSESAKVARNAVEEAAHSDAIVRGLSEAAGRIGEVISLINDIAAQTNLLALNATIEAARAGEAGKGFAVVANEVKNLANQTARATDEIGQQITSVQTETGRAVQAIHSVSATIGRIDEIASAIASAVEQQSAATQEIARNVEEAARGTQEVSSNISGVTSAAGETGAAAQTVLGSAKRLTAESTVLHRSVGDFVAKVRNG</sequence>
<dbReference type="PROSITE" id="PS50111">
    <property type="entry name" value="CHEMOTAXIS_TRANSDUC_2"/>
    <property type="match status" value="1"/>
</dbReference>
<organism evidence="10 11">
    <name type="scientific">Paramagnetospirillum magnetotacticum MS-1</name>
    <dbReference type="NCBI Taxonomy" id="272627"/>
    <lineage>
        <taxon>Bacteria</taxon>
        <taxon>Pseudomonadati</taxon>
        <taxon>Pseudomonadota</taxon>
        <taxon>Alphaproteobacteria</taxon>
        <taxon>Rhodospirillales</taxon>
        <taxon>Magnetospirillaceae</taxon>
        <taxon>Paramagnetospirillum</taxon>
    </lineage>
</organism>
<reference evidence="10 11" key="1">
    <citation type="submission" date="2015-01" db="EMBL/GenBank/DDBJ databases">
        <title>Genome Sequence of Magnetospirillum magnetotacticum Strain MS-1.</title>
        <authorList>
            <person name="Marinov G.K."/>
            <person name="Smalley M.D."/>
            <person name="DeSalvo G."/>
        </authorList>
    </citation>
    <scope>NUCLEOTIDE SEQUENCE [LARGE SCALE GENOMIC DNA]</scope>
    <source>
        <strain evidence="10 11">MS-1</strain>
    </source>
</reference>
<keyword evidence="2" id="KW-0997">Cell inner membrane</keyword>
<evidence type="ECO:0000259" key="9">
    <source>
        <dbReference type="PROSITE" id="PS50885"/>
    </source>
</evidence>
<feature type="domain" description="Methyl-accepting transducer" evidence="7">
    <location>
        <begin position="305"/>
        <end position="527"/>
    </location>
</feature>
<evidence type="ECO:0000256" key="6">
    <source>
        <dbReference type="SAM" id="Phobius"/>
    </source>
</evidence>
<dbReference type="InterPro" id="IPR004090">
    <property type="entry name" value="Chemotax_Me-accpt_rcpt"/>
</dbReference>
<dbReference type="InterPro" id="IPR047347">
    <property type="entry name" value="YvaQ-like_sensor"/>
</dbReference>
<dbReference type="Pfam" id="PF00015">
    <property type="entry name" value="MCPsignal"/>
    <property type="match status" value="1"/>
</dbReference>
<dbReference type="Gene3D" id="6.10.340.10">
    <property type="match status" value="1"/>
</dbReference>
<protein>
    <submittedName>
        <fullName evidence="10">Methyl-accepting chemotaxis protein</fullName>
    </submittedName>
</protein>
<dbReference type="PROSITE" id="PS50192">
    <property type="entry name" value="T_SNARE"/>
    <property type="match status" value="1"/>
</dbReference>
<proteinExistence type="inferred from homology"/>
<evidence type="ECO:0000256" key="1">
    <source>
        <dbReference type="ARBA" id="ARBA00004429"/>
    </source>
</evidence>
<keyword evidence="6" id="KW-0472">Membrane</keyword>
<evidence type="ECO:0000256" key="3">
    <source>
        <dbReference type="ARBA" id="ARBA00023224"/>
    </source>
</evidence>
<evidence type="ECO:0000256" key="2">
    <source>
        <dbReference type="ARBA" id="ARBA00022519"/>
    </source>
</evidence>
<dbReference type="EMBL" id="JXSL01000025">
    <property type="protein sequence ID" value="KIL99119.1"/>
    <property type="molecule type" value="Genomic_DNA"/>
</dbReference>
<dbReference type="RefSeq" id="WP_041040610.1">
    <property type="nucleotide sequence ID" value="NZ_JXSL01000025.1"/>
</dbReference>
<dbReference type="OrthoDB" id="3378718at2"/>
<dbReference type="Gene3D" id="1.10.287.950">
    <property type="entry name" value="Methyl-accepting chemotaxis protein"/>
    <property type="match status" value="1"/>
</dbReference>
<feature type="domain" description="HAMP" evidence="9">
    <location>
        <begin position="211"/>
        <end position="264"/>
    </location>
</feature>
<dbReference type="SMART" id="SM00283">
    <property type="entry name" value="MA"/>
    <property type="match status" value="1"/>
</dbReference>
<evidence type="ECO:0000256" key="4">
    <source>
        <dbReference type="ARBA" id="ARBA00029447"/>
    </source>
</evidence>
<dbReference type="SMART" id="SM00304">
    <property type="entry name" value="HAMP"/>
    <property type="match status" value="1"/>
</dbReference>
<comment type="subcellular location">
    <subcellularLocation>
        <location evidence="1">Cell inner membrane</location>
        <topology evidence="1">Multi-pass membrane protein</topology>
    </subcellularLocation>
</comment>
<comment type="caution">
    <text evidence="10">The sequence shown here is derived from an EMBL/GenBank/DDBJ whole genome shotgun (WGS) entry which is preliminary data.</text>
</comment>
<evidence type="ECO:0000259" key="7">
    <source>
        <dbReference type="PROSITE" id="PS50111"/>
    </source>
</evidence>
<dbReference type="CDD" id="cd19411">
    <property type="entry name" value="MCP2201-like_sensor"/>
    <property type="match status" value="1"/>
</dbReference>
<dbReference type="InterPro" id="IPR024478">
    <property type="entry name" value="HlyB_4HB_MCP"/>
</dbReference>
<dbReference type="GO" id="GO:0005886">
    <property type="term" value="C:plasma membrane"/>
    <property type="evidence" value="ECO:0007669"/>
    <property type="project" value="UniProtKB-SubCell"/>
</dbReference>
<comment type="similarity">
    <text evidence="4">Belongs to the methyl-accepting chemotaxis (MCP) protein family.</text>
</comment>
<evidence type="ECO:0000256" key="5">
    <source>
        <dbReference type="PROSITE-ProRule" id="PRU00284"/>
    </source>
</evidence>
<dbReference type="SUPFAM" id="SSF58104">
    <property type="entry name" value="Methyl-accepting chemotaxis protein (MCP) signaling domain"/>
    <property type="match status" value="1"/>
</dbReference>
<evidence type="ECO:0000259" key="8">
    <source>
        <dbReference type="PROSITE" id="PS50192"/>
    </source>
</evidence>
<feature type="transmembrane region" description="Helical" evidence="6">
    <location>
        <begin position="190"/>
        <end position="210"/>
    </location>
</feature>